<keyword evidence="1" id="KW-0732">Signal</keyword>
<proteinExistence type="predicted"/>
<sequence>MKFLAFVLITIPLLTNAQDKGIHFINRLDWDQSLAKARSTNKLLFIDCYAIWCRPCRFMNDSIFSNQEVADFLNKNFINIKVKMDSAIDGYQDGEDKQANVDMIKKKYQISAYPTFLFVEPSGELVYRIVGTYESPESFIKKASKALDQDEQYFFLLEQYNSGRRNPVFISRLIVAAENSGDKVMANKLKKEYTPE</sequence>
<dbReference type="InterPro" id="IPR051099">
    <property type="entry name" value="AGR/TXD"/>
</dbReference>
<accession>A0A562T272</accession>
<dbReference type="SUPFAM" id="SSF52833">
    <property type="entry name" value="Thioredoxin-like"/>
    <property type="match status" value="1"/>
</dbReference>
<dbReference type="AlphaFoldDB" id="A0A562T272"/>
<name>A0A562T272_CHIJA</name>
<evidence type="ECO:0000313" key="3">
    <source>
        <dbReference type="EMBL" id="TWI87779.1"/>
    </source>
</evidence>
<evidence type="ECO:0000256" key="1">
    <source>
        <dbReference type="ARBA" id="ARBA00022729"/>
    </source>
</evidence>
<dbReference type="InterPro" id="IPR013766">
    <property type="entry name" value="Thioredoxin_domain"/>
</dbReference>
<dbReference type="PANTHER" id="PTHR15337">
    <property type="entry name" value="ANTERIOR GRADIENT PROTEIN-RELATED"/>
    <property type="match status" value="1"/>
</dbReference>
<dbReference type="EMBL" id="VLLG01000003">
    <property type="protein sequence ID" value="TWI87779.1"/>
    <property type="molecule type" value="Genomic_DNA"/>
</dbReference>
<dbReference type="InterPro" id="IPR036249">
    <property type="entry name" value="Thioredoxin-like_sf"/>
</dbReference>
<feature type="domain" description="Thioredoxin" evidence="2">
    <location>
        <begin position="5"/>
        <end position="149"/>
    </location>
</feature>
<dbReference type="InterPro" id="IPR004879">
    <property type="entry name" value="Ssp411-like_TRX"/>
</dbReference>
<evidence type="ECO:0000313" key="4">
    <source>
        <dbReference type="Proteomes" id="UP000316778"/>
    </source>
</evidence>
<organism evidence="3 4">
    <name type="scientific">Chitinophaga japonensis</name>
    <name type="common">Flexibacter japonensis</name>
    <dbReference type="NCBI Taxonomy" id="104662"/>
    <lineage>
        <taxon>Bacteria</taxon>
        <taxon>Pseudomonadati</taxon>
        <taxon>Bacteroidota</taxon>
        <taxon>Chitinophagia</taxon>
        <taxon>Chitinophagales</taxon>
        <taxon>Chitinophagaceae</taxon>
        <taxon>Chitinophaga</taxon>
    </lineage>
</organism>
<dbReference type="Gene3D" id="3.40.30.10">
    <property type="entry name" value="Glutaredoxin"/>
    <property type="match status" value="1"/>
</dbReference>
<dbReference type="OrthoDB" id="120730at2"/>
<dbReference type="PROSITE" id="PS51352">
    <property type="entry name" value="THIOREDOXIN_2"/>
    <property type="match status" value="1"/>
</dbReference>
<reference evidence="3 4" key="1">
    <citation type="journal article" date="2013" name="Stand. Genomic Sci.">
        <title>Genomic Encyclopedia of Type Strains, Phase I: The one thousand microbial genomes (KMG-I) project.</title>
        <authorList>
            <person name="Kyrpides N.C."/>
            <person name="Woyke T."/>
            <person name="Eisen J.A."/>
            <person name="Garrity G."/>
            <person name="Lilburn T.G."/>
            <person name="Beck B.J."/>
            <person name="Whitman W.B."/>
            <person name="Hugenholtz P."/>
            <person name="Klenk H.P."/>
        </authorList>
    </citation>
    <scope>NUCLEOTIDE SEQUENCE [LARGE SCALE GENOMIC DNA]</scope>
    <source>
        <strain evidence="3 4">DSM 13484</strain>
    </source>
</reference>
<dbReference type="Pfam" id="PF03190">
    <property type="entry name" value="Thioredox_DsbH"/>
    <property type="match status" value="1"/>
</dbReference>
<dbReference type="Proteomes" id="UP000316778">
    <property type="component" value="Unassembled WGS sequence"/>
</dbReference>
<dbReference type="PANTHER" id="PTHR15337:SF11">
    <property type="entry name" value="THIOREDOXIN DOMAIN-CONTAINING PROTEIN"/>
    <property type="match status" value="1"/>
</dbReference>
<comment type="caution">
    <text evidence="3">The sequence shown here is derived from an EMBL/GenBank/DDBJ whole genome shotgun (WGS) entry which is preliminary data.</text>
</comment>
<keyword evidence="4" id="KW-1185">Reference proteome</keyword>
<protein>
    <submittedName>
        <fullName evidence="3">Uncharacterized protein DUF255</fullName>
    </submittedName>
</protein>
<dbReference type="RefSeq" id="WP_145712197.1">
    <property type="nucleotide sequence ID" value="NZ_BAAAFY010000001.1"/>
</dbReference>
<gene>
    <name evidence="3" type="ORF">LX66_1850</name>
</gene>
<evidence type="ECO:0000259" key="2">
    <source>
        <dbReference type="PROSITE" id="PS51352"/>
    </source>
</evidence>